<proteinExistence type="predicted"/>
<dbReference type="RefSeq" id="WP_346822850.1">
    <property type="nucleotide sequence ID" value="NZ_JBDKWZ010000011.1"/>
</dbReference>
<accession>A0AAW9RYT0</accession>
<gene>
    <name evidence="2" type="ORF">AAG747_19300</name>
</gene>
<evidence type="ECO:0000259" key="1">
    <source>
        <dbReference type="Pfam" id="PF13657"/>
    </source>
</evidence>
<organism evidence="2 3">
    <name type="scientific">Rapidithrix thailandica</name>
    <dbReference type="NCBI Taxonomy" id="413964"/>
    <lineage>
        <taxon>Bacteria</taxon>
        <taxon>Pseudomonadati</taxon>
        <taxon>Bacteroidota</taxon>
        <taxon>Cytophagia</taxon>
        <taxon>Cytophagales</taxon>
        <taxon>Flammeovirgaceae</taxon>
        <taxon>Rapidithrix</taxon>
    </lineage>
</organism>
<dbReference type="AlphaFoldDB" id="A0AAW9RYT0"/>
<evidence type="ECO:0000313" key="2">
    <source>
        <dbReference type="EMBL" id="MEN7550077.1"/>
    </source>
</evidence>
<evidence type="ECO:0000313" key="3">
    <source>
        <dbReference type="Proteomes" id="UP001403385"/>
    </source>
</evidence>
<sequence>MRAAKILYKNEEAGVLTQHDDGTFTFRYDDNWMADSSKPGISLTLSKTQKEYHSKYLFPFFFNMLPEGSNKQVVCRHMRIDPDDYFGILMTTAKTDTIGAVRVIKREL</sequence>
<dbReference type="InterPro" id="IPR017508">
    <property type="entry name" value="HipA_N1"/>
</dbReference>
<dbReference type="Pfam" id="PF13657">
    <property type="entry name" value="Couple_hipA"/>
    <property type="match status" value="1"/>
</dbReference>
<name>A0AAW9RYT0_9BACT</name>
<protein>
    <submittedName>
        <fullName evidence="2">HipA N-terminal domain-containing protein</fullName>
    </submittedName>
</protein>
<dbReference type="EMBL" id="JBDKWZ010000011">
    <property type="protein sequence ID" value="MEN7550077.1"/>
    <property type="molecule type" value="Genomic_DNA"/>
</dbReference>
<keyword evidence="3" id="KW-1185">Reference proteome</keyword>
<reference evidence="2 3" key="1">
    <citation type="submission" date="2024-04" db="EMBL/GenBank/DDBJ databases">
        <title>Novel genus in family Flammeovirgaceae.</title>
        <authorList>
            <person name="Nguyen T.H."/>
            <person name="Vuong T.Q."/>
            <person name="Le H."/>
            <person name="Kim S.-G."/>
        </authorList>
    </citation>
    <scope>NUCLEOTIDE SEQUENCE [LARGE SCALE GENOMIC DNA]</scope>
    <source>
        <strain evidence="2 3">JCM 23209</strain>
    </source>
</reference>
<feature type="domain" description="HipA N-terminal subdomain 1" evidence="1">
    <location>
        <begin position="5"/>
        <end position="103"/>
    </location>
</feature>
<dbReference type="Proteomes" id="UP001403385">
    <property type="component" value="Unassembled WGS sequence"/>
</dbReference>
<dbReference type="NCBIfam" id="TIGR03071">
    <property type="entry name" value="couple_hipA"/>
    <property type="match status" value="1"/>
</dbReference>
<comment type="caution">
    <text evidence="2">The sequence shown here is derived from an EMBL/GenBank/DDBJ whole genome shotgun (WGS) entry which is preliminary data.</text>
</comment>